<gene>
    <name evidence="3" type="ORF">NX722_27910</name>
</gene>
<evidence type="ECO:0000256" key="1">
    <source>
        <dbReference type="SAM" id="MobiDB-lite"/>
    </source>
</evidence>
<evidence type="ECO:0000313" key="4">
    <source>
        <dbReference type="Proteomes" id="UP001209854"/>
    </source>
</evidence>
<protein>
    <submittedName>
        <fullName evidence="3">Transposase</fullName>
    </submittedName>
</protein>
<feature type="region of interest" description="Disordered" evidence="1">
    <location>
        <begin position="169"/>
        <end position="191"/>
    </location>
</feature>
<comment type="caution">
    <text evidence="3">The sequence shown here is derived from an EMBL/GenBank/DDBJ whole genome shotgun (WGS) entry which is preliminary data.</text>
</comment>
<dbReference type="Proteomes" id="UP001209854">
    <property type="component" value="Unassembled WGS sequence"/>
</dbReference>
<organism evidence="3 4">
    <name type="scientific">Endozoicomonas gorgoniicola</name>
    <dbReference type="NCBI Taxonomy" id="1234144"/>
    <lineage>
        <taxon>Bacteria</taxon>
        <taxon>Pseudomonadati</taxon>
        <taxon>Pseudomonadota</taxon>
        <taxon>Gammaproteobacteria</taxon>
        <taxon>Oceanospirillales</taxon>
        <taxon>Endozoicomonadaceae</taxon>
        <taxon>Endozoicomonas</taxon>
    </lineage>
</organism>
<dbReference type="InterPro" id="IPR012337">
    <property type="entry name" value="RNaseH-like_sf"/>
</dbReference>
<keyword evidence="4" id="KW-1185">Reference proteome</keyword>
<proteinExistence type="predicted"/>
<accession>A0ABT3N442</accession>
<dbReference type="InterPro" id="IPR038721">
    <property type="entry name" value="IS701-like_DDE_dom"/>
</dbReference>
<feature type="domain" description="Transposase IS701-like DDE" evidence="2">
    <location>
        <begin position="125"/>
        <end position="255"/>
    </location>
</feature>
<dbReference type="EMBL" id="JAPFCC010000001">
    <property type="protein sequence ID" value="MCW7556391.1"/>
    <property type="molecule type" value="Genomic_DNA"/>
</dbReference>
<dbReference type="RefSeq" id="WP_262566076.1">
    <property type="nucleotide sequence ID" value="NZ_JAPFCC010000001.1"/>
</dbReference>
<evidence type="ECO:0000313" key="3">
    <source>
        <dbReference type="EMBL" id="MCW7556391.1"/>
    </source>
</evidence>
<name>A0ABT3N442_9GAMM</name>
<reference evidence="3 4" key="1">
    <citation type="submission" date="2022-10" db="EMBL/GenBank/DDBJ databases">
        <title>High-quality genome sequences of two octocoral-associated bacteria, Endozoicomonas euniceicola EF212 and Endozoicomonas gorgoniicola PS125.</title>
        <authorList>
            <person name="Chiou Y.-J."/>
            <person name="Chen Y.-H."/>
        </authorList>
    </citation>
    <scope>NUCLEOTIDE SEQUENCE [LARGE SCALE GENOMIC DNA]</scope>
    <source>
        <strain evidence="3 4">PS125</strain>
    </source>
</reference>
<sequence>MLVRVLPCATGFIDRLNNALMSMGCPLSRTQRHFLAFVLCATILTERLCWATFERRSLGQYTSAALWWMFYKSTIAWHLLLRLSVSVIIESYHLTEGNLLLDDTGRNPCKKTSKISKTHKIKDKKTSGYVNGQELVFLVLQTPLVTIPVDFRLYMPDPDVTQWRKSCQELKTRGVPPSQRPRRPKPNSDFPTKQELALEMLREFHENFPGFIISGTLADALYGNAHFMDCASEVFGGTQVVSQLRWNQKAIHKGKEISLKTYFNRMEPGVEKTLVIRGGKEQKVTVLSARLKIKSHGKKRFIIALKYEGEKDYRYLAATDLSWRHDDIARLHTLRWLIEVFFEDWKLHEGWCNRALQQGDEGSKRGVILSVLCDHMLLLHPEQSARLEHKQPALTVGCLVEKLRMDALLEVIQTVVESENPKKEFERLTEAIKDYRPIRESSKHMVGRELGRQAPTPSLKYKLPEYCTLVHQKT</sequence>
<dbReference type="Pfam" id="PF13546">
    <property type="entry name" value="DDE_5"/>
    <property type="match status" value="1"/>
</dbReference>
<dbReference type="SUPFAM" id="SSF53098">
    <property type="entry name" value="Ribonuclease H-like"/>
    <property type="match status" value="1"/>
</dbReference>
<evidence type="ECO:0000259" key="2">
    <source>
        <dbReference type="Pfam" id="PF13546"/>
    </source>
</evidence>